<feature type="chain" id="PRO_5041780892" description="RxLR effector protein" evidence="5">
    <location>
        <begin position="21"/>
        <end position="137"/>
    </location>
</feature>
<dbReference type="Pfam" id="PF16810">
    <property type="entry name" value="RXLR"/>
    <property type="match status" value="1"/>
</dbReference>
<evidence type="ECO:0000256" key="5">
    <source>
        <dbReference type="RuleBase" id="RU367124"/>
    </source>
</evidence>
<evidence type="ECO:0000313" key="6">
    <source>
        <dbReference type="EMBL" id="KAK1943874.1"/>
    </source>
</evidence>
<name>A0AAD9GRV3_9STRA</name>
<evidence type="ECO:0000256" key="3">
    <source>
        <dbReference type="ARBA" id="ARBA00022525"/>
    </source>
</evidence>
<comment type="similarity">
    <text evidence="2 5">Belongs to the RxLR effector family.</text>
</comment>
<comment type="function">
    <text evidence="5">Effector that suppresses plant defense responses during pathogen infection.</text>
</comment>
<evidence type="ECO:0000256" key="1">
    <source>
        <dbReference type="ARBA" id="ARBA00004613"/>
    </source>
</evidence>
<accession>A0AAD9GRV3</accession>
<dbReference type="AlphaFoldDB" id="A0AAD9GRV3"/>
<dbReference type="Proteomes" id="UP001259832">
    <property type="component" value="Unassembled WGS sequence"/>
</dbReference>
<evidence type="ECO:0000256" key="4">
    <source>
        <dbReference type="ARBA" id="ARBA00022729"/>
    </source>
</evidence>
<protein>
    <recommendedName>
        <fullName evidence="5">RxLR effector protein</fullName>
    </recommendedName>
</protein>
<dbReference type="InterPro" id="IPR031825">
    <property type="entry name" value="RXLR"/>
</dbReference>
<organism evidence="6 7">
    <name type="scientific">Phytophthora citrophthora</name>
    <dbReference type="NCBI Taxonomy" id="4793"/>
    <lineage>
        <taxon>Eukaryota</taxon>
        <taxon>Sar</taxon>
        <taxon>Stramenopiles</taxon>
        <taxon>Oomycota</taxon>
        <taxon>Peronosporomycetes</taxon>
        <taxon>Peronosporales</taxon>
        <taxon>Peronosporaceae</taxon>
        <taxon>Phytophthora</taxon>
    </lineage>
</organism>
<gene>
    <name evidence="6" type="ORF">P3T76_005270</name>
</gene>
<feature type="signal peptide" evidence="5">
    <location>
        <begin position="1"/>
        <end position="20"/>
    </location>
</feature>
<evidence type="ECO:0000256" key="2">
    <source>
        <dbReference type="ARBA" id="ARBA00010400"/>
    </source>
</evidence>
<keyword evidence="3 5" id="KW-0964">Secreted</keyword>
<reference evidence="6" key="1">
    <citation type="submission" date="2023-08" db="EMBL/GenBank/DDBJ databases">
        <title>Reference Genome Resource for the Citrus Pathogen Phytophthora citrophthora.</title>
        <authorList>
            <person name="Moller H."/>
            <person name="Coetzee B."/>
            <person name="Rose L.J."/>
            <person name="Van Niekerk J.M."/>
        </authorList>
    </citation>
    <scope>NUCLEOTIDE SEQUENCE</scope>
    <source>
        <strain evidence="6">STE-U-9442</strain>
    </source>
</reference>
<dbReference type="GO" id="GO:0005576">
    <property type="term" value="C:extracellular region"/>
    <property type="evidence" value="ECO:0007669"/>
    <property type="project" value="UniProtKB-SubCell"/>
</dbReference>
<evidence type="ECO:0000313" key="7">
    <source>
        <dbReference type="Proteomes" id="UP001259832"/>
    </source>
</evidence>
<comment type="subcellular location">
    <subcellularLocation>
        <location evidence="1 5">Secreted</location>
    </subcellularLocation>
</comment>
<proteinExistence type="inferred from homology"/>
<keyword evidence="4 5" id="KW-0732">Signal</keyword>
<comment type="caution">
    <text evidence="6">The sequence shown here is derived from an EMBL/GenBank/DDBJ whole genome shotgun (WGS) entry which is preliminary data.</text>
</comment>
<dbReference type="EMBL" id="JASMQC010000007">
    <property type="protein sequence ID" value="KAK1943874.1"/>
    <property type="molecule type" value="Genomic_DNA"/>
</dbReference>
<keyword evidence="7" id="KW-1185">Reference proteome</keyword>
<sequence length="137" mass="15392">MSFSHFVFIAAVTLLFSCNAVEITSGGNQVKLLDNTATNDQAPVRDLGSDNYKSFLRSYKEEDEEDEDKEERGVMTAAQVAKWSDKISDWLERGHTPARIKERLTSLNGVMTAKNKEKYRMFLAAWGKANPQALGRS</sequence>
<comment type="domain">
    <text evidence="5">The RxLR-dEER motif acts to carry the protein into the host cell cytoplasm through binding to cell surface phosphatidylinositol-3-phosphate.</text>
</comment>